<name>A0ACC1CMU2_9NEOP</name>
<keyword evidence="2" id="KW-1185">Reference proteome</keyword>
<evidence type="ECO:0000313" key="1">
    <source>
        <dbReference type="EMBL" id="KAJ0172939.1"/>
    </source>
</evidence>
<dbReference type="EMBL" id="CM034406">
    <property type="protein sequence ID" value="KAJ0172939.1"/>
    <property type="molecule type" value="Genomic_DNA"/>
</dbReference>
<sequence>MVWHIRYDINSNADLTRLKVFRFTLQYNPFKFVEDFAKPQICKLDDDKSADVLYIHIMVEGQRRRIKYATNARGSCEPTKGAAAGCVAVRRDGGDSWTWTRRCGENARSEGQRAPAASETSLCGGPIVAPEMKCATSAAREPEKHCSAPLQSQGWWLKKIRENSKPIPMRNDFTDALTS</sequence>
<reference evidence="1 2" key="1">
    <citation type="journal article" date="2021" name="Front. Genet.">
        <title>Chromosome-Level Genome Assembly Reveals Significant Gene Expansion in the Toll and IMD Signaling Pathways of Dendrolimus kikuchii.</title>
        <authorList>
            <person name="Zhou J."/>
            <person name="Wu P."/>
            <person name="Xiong Z."/>
            <person name="Liu N."/>
            <person name="Zhao N."/>
            <person name="Ji M."/>
            <person name="Qiu Y."/>
            <person name="Yang B."/>
        </authorList>
    </citation>
    <scope>NUCLEOTIDE SEQUENCE [LARGE SCALE GENOMIC DNA]</scope>
    <source>
        <strain evidence="1">Ann1</strain>
    </source>
</reference>
<evidence type="ECO:0000313" key="2">
    <source>
        <dbReference type="Proteomes" id="UP000824533"/>
    </source>
</evidence>
<protein>
    <submittedName>
        <fullName evidence="1">Uncharacterized protein</fullName>
    </submittedName>
</protein>
<proteinExistence type="predicted"/>
<dbReference type="Proteomes" id="UP000824533">
    <property type="component" value="Linkage Group LG20"/>
</dbReference>
<organism evidence="1 2">
    <name type="scientific">Dendrolimus kikuchii</name>
    <dbReference type="NCBI Taxonomy" id="765133"/>
    <lineage>
        <taxon>Eukaryota</taxon>
        <taxon>Metazoa</taxon>
        <taxon>Ecdysozoa</taxon>
        <taxon>Arthropoda</taxon>
        <taxon>Hexapoda</taxon>
        <taxon>Insecta</taxon>
        <taxon>Pterygota</taxon>
        <taxon>Neoptera</taxon>
        <taxon>Endopterygota</taxon>
        <taxon>Lepidoptera</taxon>
        <taxon>Glossata</taxon>
        <taxon>Ditrysia</taxon>
        <taxon>Bombycoidea</taxon>
        <taxon>Lasiocampidae</taxon>
        <taxon>Dendrolimus</taxon>
    </lineage>
</organism>
<gene>
    <name evidence="1" type="ORF">K1T71_011115</name>
</gene>
<accession>A0ACC1CMU2</accession>
<comment type="caution">
    <text evidence="1">The sequence shown here is derived from an EMBL/GenBank/DDBJ whole genome shotgun (WGS) entry which is preliminary data.</text>
</comment>